<dbReference type="SUPFAM" id="SSF51726">
    <property type="entry name" value="UROD/MetE-like"/>
    <property type="match status" value="1"/>
</dbReference>
<comment type="cofactor">
    <cofactor evidence="1">
        <name>Zn(2+)</name>
        <dbReference type="ChEBI" id="CHEBI:29105"/>
    </cofactor>
</comment>
<dbReference type="GO" id="GO:0003871">
    <property type="term" value="F:5-methyltetrahydropteroyltriglutamate-homocysteine S-methyltransferase activity"/>
    <property type="evidence" value="ECO:0007669"/>
    <property type="project" value="InterPro"/>
</dbReference>
<evidence type="ECO:0000256" key="2">
    <source>
        <dbReference type="ARBA" id="ARBA00022723"/>
    </source>
</evidence>
<dbReference type="Proteomes" id="UP000054598">
    <property type="component" value="Unassembled WGS sequence"/>
</dbReference>
<proteinExistence type="predicted"/>
<evidence type="ECO:0000256" key="3">
    <source>
        <dbReference type="ARBA" id="ARBA00022833"/>
    </source>
</evidence>
<dbReference type="NCBIfam" id="NF002119">
    <property type="entry name" value="PRK00957.1"/>
    <property type="match status" value="1"/>
</dbReference>
<dbReference type="EMBL" id="LGHE01000080">
    <property type="protein sequence ID" value="KUL01919.1"/>
    <property type="molecule type" value="Genomic_DNA"/>
</dbReference>
<gene>
    <name evidence="5" type="ORF">XE10_0863</name>
</gene>
<dbReference type="Gene3D" id="3.20.20.210">
    <property type="match status" value="1"/>
</dbReference>
<dbReference type="AlphaFoldDB" id="A0A101IV48"/>
<protein>
    <submittedName>
        <fullName evidence="5">Methionine synthase (B12-independent)</fullName>
    </submittedName>
</protein>
<dbReference type="InterPro" id="IPR002629">
    <property type="entry name" value="Met_Synth_C/arc"/>
</dbReference>
<dbReference type="CDD" id="cd03311">
    <property type="entry name" value="CIMS_C_terminal_like"/>
    <property type="match status" value="1"/>
</dbReference>
<dbReference type="GO" id="GO:0009086">
    <property type="term" value="P:methionine biosynthetic process"/>
    <property type="evidence" value="ECO:0007669"/>
    <property type="project" value="InterPro"/>
</dbReference>
<sequence length="300" mass="31754">MTLTSMCLPTTVVGSYPVVKGSGLLARMDPLKHAVEVAVADQIAAGIDIISDGQVRGDMIHAFTSHLPGIRGSAVVGKVQPAARPITLADTKYALSRHPKVKGILTGPSTLAHGLALETPFYRNKDELVLDLAQALAVEADYLQNAGVTLLQIDEPIFSTGAANIAIGREAVNAIVGRLRVPVCLHVCGNLLDVVDDVLRTNVAVFDFEFANNPGNLEVLSGKDLRGRMIGYGCVDSADPGVESVETIKKRIEAGIDVFSPDAMLIDPDCGLRMQSREAASGKLKNMVVAAGLVRAEYTD</sequence>
<evidence type="ECO:0000256" key="1">
    <source>
        <dbReference type="ARBA" id="ARBA00001947"/>
    </source>
</evidence>
<dbReference type="Pfam" id="PF01717">
    <property type="entry name" value="Meth_synt_2"/>
    <property type="match status" value="1"/>
</dbReference>
<evidence type="ECO:0000259" key="4">
    <source>
        <dbReference type="Pfam" id="PF01717"/>
    </source>
</evidence>
<organism evidence="5 6">
    <name type="scientific">Methanoculleus marisnigri</name>
    <dbReference type="NCBI Taxonomy" id="2198"/>
    <lineage>
        <taxon>Archaea</taxon>
        <taxon>Methanobacteriati</taxon>
        <taxon>Methanobacteriota</taxon>
        <taxon>Stenosarchaea group</taxon>
        <taxon>Methanomicrobia</taxon>
        <taxon>Methanomicrobiales</taxon>
        <taxon>Methanomicrobiaceae</taxon>
        <taxon>Methanoculleus</taxon>
    </lineage>
</organism>
<dbReference type="PANTHER" id="PTHR30519">
    <property type="entry name" value="5-METHYLTETRAHYDROPTEROYLTRIGLUTAMATE--HOMOCYSTEINE METHYLTRANSFERASE"/>
    <property type="match status" value="1"/>
</dbReference>
<comment type="caution">
    <text evidence="5">The sequence shown here is derived from an EMBL/GenBank/DDBJ whole genome shotgun (WGS) entry which is preliminary data.</text>
</comment>
<name>A0A101IV48_9EURY</name>
<accession>A0A101IV48</accession>
<keyword evidence="3" id="KW-0862">Zinc</keyword>
<dbReference type="GO" id="GO:0008270">
    <property type="term" value="F:zinc ion binding"/>
    <property type="evidence" value="ECO:0007669"/>
    <property type="project" value="InterPro"/>
</dbReference>
<reference evidence="6" key="1">
    <citation type="journal article" date="2015" name="MBio">
        <title>Genome-Resolved Metagenomic Analysis Reveals Roles for Candidate Phyla and Other Microbial Community Members in Biogeochemical Transformations in Oil Reservoirs.</title>
        <authorList>
            <person name="Hu P."/>
            <person name="Tom L."/>
            <person name="Singh A."/>
            <person name="Thomas B.C."/>
            <person name="Baker B.J."/>
            <person name="Piceno Y.M."/>
            <person name="Andersen G.L."/>
            <person name="Banfield J.F."/>
        </authorList>
    </citation>
    <scope>NUCLEOTIDE SEQUENCE [LARGE SCALE GENOMIC DNA]</scope>
</reference>
<feature type="domain" description="Cobalamin-independent methionine synthase MetE C-terminal/archaeal" evidence="4">
    <location>
        <begin position="8"/>
        <end position="292"/>
    </location>
</feature>
<dbReference type="InterPro" id="IPR038071">
    <property type="entry name" value="UROD/MetE-like_sf"/>
</dbReference>
<evidence type="ECO:0000313" key="6">
    <source>
        <dbReference type="Proteomes" id="UP000054598"/>
    </source>
</evidence>
<keyword evidence="2" id="KW-0479">Metal-binding</keyword>
<evidence type="ECO:0000313" key="5">
    <source>
        <dbReference type="EMBL" id="KUL01919.1"/>
    </source>
</evidence>
<dbReference type="PATRIC" id="fig|2198.3.peg.715"/>